<dbReference type="Pfam" id="PF02517">
    <property type="entry name" value="Rce1-like"/>
    <property type="match status" value="1"/>
</dbReference>
<evidence type="ECO:0000259" key="2">
    <source>
        <dbReference type="Pfam" id="PF02517"/>
    </source>
</evidence>
<sequence length="223" mass="24791">MAPMAEPTLAVTRRRTLLWVEFGALYIGAPLGIALFMPGNLLFEALAVFSAAGLALLWFTGGFRWRSLIRGWSRVPLLELAGIALITLVAGVLILWLTRPESLFSMARSHPERVLLIWAFYPLLSALPQELIFRPLFFHRYAALLPEGRGAIALNAAIFSFAHLMYWSWVVALMTFLGGWAFARAYLNRGFPAAWLLHAVAGNVLFAVGMGAYFYSGNVVRPF</sequence>
<dbReference type="InterPro" id="IPR003675">
    <property type="entry name" value="Rce1/LyrA-like_dom"/>
</dbReference>
<proteinExistence type="predicted"/>
<feature type="transmembrane region" description="Helical" evidence="1">
    <location>
        <begin position="16"/>
        <end position="36"/>
    </location>
</feature>
<accession>A0A521AC94</accession>
<dbReference type="EMBL" id="FXTK01000001">
    <property type="protein sequence ID" value="SMO32391.1"/>
    <property type="molecule type" value="Genomic_DNA"/>
</dbReference>
<keyword evidence="1" id="KW-0812">Transmembrane</keyword>
<dbReference type="GO" id="GO:0004175">
    <property type="term" value="F:endopeptidase activity"/>
    <property type="evidence" value="ECO:0007669"/>
    <property type="project" value="UniProtKB-ARBA"/>
</dbReference>
<feature type="transmembrane region" description="Helical" evidence="1">
    <location>
        <begin position="195"/>
        <end position="215"/>
    </location>
</feature>
<evidence type="ECO:0000256" key="1">
    <source>
        <dbReference type="SAM" id="Phobius"/>
    </source>
</evidence>
<protein>
    <recommendedName>
        <fullName evidence="2">CAAX prenyl protease 2/Lysostaphin resistance protein A-like domain-containing protein</fullName>
    </recommendedName>
</protein>
<name>A0A521AC94_9RHOB</name>
<organism evidence="3 4">
    <name type="scientific">Paracoccus laeviglucosivorans</name>
    <dbReference type="NCBI Taxonomy" id="1197861"/>
    <lineage>
        <taxon>Bacteria</taxon>
        <taxon>Pseudomonadati</taxon>
        <taxon>Pseudomonadota</taxon>
        <taxon>Alphaproteobacteria</taxon>
        <taxon>Rhodobacterales</taxon>
        <taxon>Paracoccaceae</taxon>
        <taxon>Paracoccus</taxon>
    </lineage>
</organism>
<evidence type="ECO:0000313" key="3">
    <source>
        <dbReference type="EMBL" id="SMO32391.1"/>
    </source>
</evidence>
<feature type="transmembrane region" description="Helical" evidence="1">
    <location>
        <begin position="42"/>
        <end position="65"/>
    </location>
</feature>
<dbReference type="Proteomes" id="UP000319014">
    <property type="component" value="Unassembled WGS sequence"/>
</dbReference>
<gene>
    <name evidence="3" type="ORF">SAMN06265221_10136</name>
</gene>
<feature type="transmembrane region" description="Helical" evidence="1">
    <location>
        <begin position="158"/>
        <end position="183"/>
    </location>
</feature>
<dbReference type="AlphaFoldDB" id="A0A521AC94"/>
<feature type="transmembrane region" description="Helical" evidence="1">
    <location>
        <begin position="77"/>
        <end position="97"/>
    </location>
</feature>
<reference evidence="3 4" key="1">
    <citation type="submission" date="2017-05" db="EMBL/GenBank/DDBJ databases">
        <authorList>
            <person name="Varghese N."/>
            <person name="Submissions S."/>
        </authorList>
    </citation>
    <scope>NUCLEOTIDE SEQUENCE [LARGE SCALE GENOMIC DNA]</scope>
    <source>
        <strain evidence="3 4">DSM 100094</strain>
    </source>
</reference>
<dbReference type="GO" id="GO:0080120">
    <property type="term" value="P:CAAX-box protein maturation"/>
    <property type="evidence" value="ECO:0007669"/>
    <property type="project" value="UniProtKB-ARBA"/>
</dbReference>
<keyword evidence="1" id="KW-1133">Transmembrane helix</keyword>
<feature type="domain" description="CAAX prenyl protease 2/Lysostaphin resistance protein A-like" evidence="2">
    <location>
        <begin position="114"/>
        <end position="200"/>
    </location>
</feature>
<keyword evidence="1" id="KW-0472">Membrane</keyword>
<keyword evidence="4" id="KW-1185">Reference proteome</keyword>
<evidence type="ECO:0000313" key="4">
    <source>
        <dbReference type="Proteomes" id="UP000319014"/>
    </source>
</evidence>